<evidence type="ECO:0000313" key="7">
    <source>
        <dbReference type="Proteomes" id="UP001321861"/>
    </source>
</evidence>
<evidence type="ECO:0000256" key="4">
    <source>
        <dbReference type="ARBA" id="ARBA00022833"/>
    </source>
</evidence>
<dbReference type="InterPro" id="IPR002125">
    <property type="entry name" value="CMP_dCMP_dom"/>
</dbReference>
<evidence type="ECO:0000256" key="2">
    <source>
        <dbReference type="ARBA" id="ARBA00022723"/>
    </source>
</evidence>
<protein>
    <submittedName>
        <fullName evidence="6">tRNA-specific adenosine deaminase</fullName>
    </submittedName>
</protein>
<dbReference type="GO" id="GO:0008270">
    <property type="term" value="F:zinc ion binding"/>
    <property type="evidence" value="ECO:0007669"/>
    <property type="project" value="InterPro"/>
</dbReference>
<comment type="similarity">
    <text evidence="1">Belongs to the cytidine and deoxycytidylate deaminase family.</text>
</comment>
<sequence length="156" mass="17537">MYNSKFMEIAAKEAESNLISQEGGPFGCVIVKDDQMIAKGHNEVLKSNDPSAHGEIVTIRKAGAKLETYDLSGCVLYTNAYPCPMCLSAIIWANIKIVYYGNTAIDADKIGFRDEFIYKFIENGLNDPGVLELEQHDHEKTIKSFEKYQDNDQVIY</sequence>
<dbReference type="PROSITE" id="PS00903">
    <property type="entry name" value="CYT_DCMP_DEAMINASES_1"/>
    <property type="match status" value="1"/>
</dbReference>
<organism evidence="6 7">
    <name type="scientific">Xylocopilactobacillus apicola</name>
    <dbReference type="NCBI Taxonomy" id="2932184"/>
    <lineage>
        <taxon>Bacteria</taxon>
        <taxon>Bacillati</taxon>
        <taxon>Bacillota</taxon>
        <taxon>Bacilli</taxon>
        <taxon>Lactobacillales</taxon>
        <taxon>Lactobacillaceae</taxon>
        <taxon>Xylocopilactobacillus</taxon>
    </lineage>
</organism>
<evidence type="ECO:0000259" key="5">
    <source>
        <dbReference type="PROSITE" id="PS51747"/>
    </source>
</evidence>
<keyword evidence="2" id="KW-0479">Metal-binding</keyword>
<dbReference type="AlphaFoldDB" id="A0AAU9D5F4"/>
<reference evidence="6 7" key="1">
    <citation type="journal article" date="2023" name="Microbiol. Spectr.">
        <title>Symbiosis of Carpenter Bees with Uncharacterized Lactic Acid Bacteria Showing NAD Auxotrophy.</title>
        <authorList>
            <person name="Kawasaki S."/>
            <person name="Ozawa K."/>
            <person name="Mori T."/>
            <person name="Yamamoto A."/>
            <person name="Ito M."/>
            <person name="Ohkuma M."/>
            <person name="Sakamoto M."/>
            <person name="Matsutani M."/>
        </authorList>
    </citation>
    <scope>NUCLEOTIDE SEQUENCE [LARGE SCALE GENOMIC DNA]</scope>
    <source>
        <strain evidence="6 7">XA3</strain>
    </source>
</reference>
<dbReference type="GO" id="GO:0006152">
    <property type="term" value="P:purine nucleoside catabolic process"/>
    <property type="evidence" value="ECO:0007669"/>
    <property type="project" value="TreeGrafter"/>
</dbReference>
<dbReference type="FunFam" id="3.40.140.10:FF:000011">
    <property type="entry name" value="tRNA-specific adenosine deaminase"/>
    <property type="match status" value="1"/>
</dbReference>
<dbReference type="CDD" id="cd01285">
    <property type="entry name" value="nucleoside_deaminase"/>
    <property type="match status" value="1"/>
</dbReference>
<dbReference type="InterPro" id="IPR016192">
    <property type="entry name" value="APOBEC/CMP_deaminase_Zn-bd"/>
</dbReference>
<dbReference type="PROSITE" id="PS51747">
    <property type="entry name" value="CYT_DCMP_DEAMINASES_2"/>
    <property type="match status" value="1"/>
</dbReference>
<name>A0AAU9D5F4_9LACO</name>
<evidence type="ECO:0000256" key="1">
    <source>
        <dbReference type="ARBA" id="ARBA00006576"/>
    </source>
</evidence>
<dbReference type="KEGG" id="xap:XA3_11640"/>
<dbReference type="RefSeq" id="WP_317634561.1">
    <property type="nucleotide sequence ID" value="NZ_AP026802.1"/>
</dbReference>
<dbReference type="EMBL" id="AP026802">
    <property type="protein sequence ID" value="BDR58723.1"/>
    <property type="molecule type" value="Genomic_DNA"/>
</dbReference>
<keyword evidence="7" id="KW-1185">Reference proteome</keyword>
<keyword evidence="3" id="KW-0378">Hydrolase</keyword>
<proteinExistence type="inferred from homology"/>
<dbReference type="PANTHER" id="PTHR11079">
    <property type="entry name" value="CYTOSINE DEAMINASE FAMILY MEMBER"/>
    <property type="match status" value="1"/>
</dbReference>
<dbReference type="Gene3D" id="3.40.140.10">
    <property type="entry name" value="Cytidine Deaminase, domain 2"/>
    <property type="match status" value="1"/>
</dbReference>
<accession>A0AAU9D5F4</accession>
<dbReference type="Pfam" id="PF00383">
    <property type="entry name" value="dCMP_cyt_deam_1"/>
    <property type="match status" value="1"/>
</dbReference>
<dbReference type="GO" id="GO:0047974">
    <property type="term" value="F:guanosine deaminase activity"/>
    <property type="evidence" value="ECO:0007669"/>
    <property type="project" value="TreeGrafter"/>
</dbReference>
<dbReference type="InterPro" id="IPR016193">
    <property type="entry name" value="Cytidine_deaminase-like"/>
</dbReference>
<dbReference type="SUPFAM" id="SSF53927">
    <property type="entry name" value="Cytidine deaminase-like"/>
    <property type="match status" value="1"/>
</dbReference>
<evidence type="ECO:0000313" key="6">
    <source>
        <dbReference type="EMBL" id="BDR58723.1"/>
    </source>
</evidence>
<keyword evidence="4" id="KW-0862">Zinc</keyword>
<gene>
    <name evidence="6" type="ORF">XA3_11640</name>
</gene>
<dbReference type="Proteomes" id="UP001321861">
    <property type="component" value="Chromosome"/>
</dbReference>
<dbReference type="PANTHER" id="PTHR11079:SF161">
    <property type="entry name" value="CMP_DCMP-TYPE DEAMINASE DOMAIN-CONTAINING PROTEIN"/>
    <property type="match status" value="1"/>
</dbReference>
<feature type="domain" description="CMP/dCMP-type deaminase" evidence="5">
    <location>
        <begin position="1"/>
        <end position="123"/>
    </location>
</feature>
<evidence type="ECO:0000256" key="3">
    <source>
        <dbReference type="ARBA" id="ARBA00022801"/>
    </source>
</evidence>